<keyword evidence="12 17" id="KW-1133">Transmembrane helix</keyword>
<protein>
    <recommendedName>
        <fullName evidence="17">Receptor-type tyrosine-protein phosphatase</fullName>
        <ecNumber evidence="17">3.1.3.48</ecNumber>
    </recommendedName>
</protein>
<feature type="compositionally biased region" description="Basic and acidic residues" evidence="21">
    <location>
        <begin position="238"/>
        <end position="247"/>
    </location>
</feature>
<dbReference type="InterPro" id="IPR029021">
    <property type="entry name" value="Prot-tyrosine_phosphatase-like"/>
</dbReference>
<evidence type="ECO:0000256" key="17">
    <source>
        <dbReference type="PIRNR" id="PIRNR002006"/>
    </source>
</evidence>
<dbReference type="PROSITE" id="PS50056">
    <property type="entry name" value="TYR_PHOSPHATASE_2"/>
    <property type="match status" value="2"/>
</dbReference>
<evidence type="ECO:0000256" key="8">
    <source>
        <dbReference type="ARBA" id="ARBA00022729"/>
    </source>
</evidence>
<dbReference type="Pfam" id="PF00102">
    <property type="entry name" value="Y_phosphatase"/>
    <property type="match status" value="2"/>
</dbReference>
<evidence type="ECO:0000256" key="9">
    <source>
        <dbReference type="ARBA" id="ARBA00022737"/>
    </source>
</evidence>
<dbReference type="InterPro" id="IPR016130">
    <property type="entry name" value="Tyr_Pase_AS"/>
</dbReference>
<feature type="domain" description="Tyrosine-protein phosphatase" evidence="22">
    <location>
        <begin position="511"/>
        <end position="770"/>
    </location>
</feature>
<comment type="similarity">
    <text evidence="3 17">Belongs to the protein-tyrosine phosphatase family. Receptor class 4 subfamily.</text>
</comment>
<evidence type="ECO:0000256" key="14">
    <source>
        <dbReference type="ARBA" id="ARBA00023180"/>
    </source>
</evidence>
<dbReference type="PIRSF" id="PIRSF002006">
    <property type="entry name" value="PTPR_alpha_epsilon"/>
    <property type="match status" value="1"/>
</dbReference>
<keyword evidence="6 20" id="KW-0597">Phosphoprotein</keyword>
<feature type="binding site" evidence="19">
    <location>
        <position position="464"/>
    </location>
    <ligand>
        <name>substrate</name>
    </ligand>
</feature>
<evidence type="ECO:0000256" key="12">
    <source>
        <dbReference type="ARBA" id="ARBA00022989"/>
    </source>
</evidence>
<keyword evidence="9" id="KW-0677">Repeat</keyword>
<evidence type="ECO:0000256" key="5">
    <source>
        <dbReference type="ARBA" id="ARBA00022490"/>
    </source>
</evidence>
<evidence type="ECO:0000313" key="25">
    <source>
        <dbReference type="Proteomes" id="UP000824219"/>
    </source>
</evidence>
<evidence type="ECO:0000256" key="19">
    <source>
        <dbReference type="PIRSR" id="PIRSR002006-2"/>
    </source>
</evidence>
<comment type="caution">
    <text evidence="24">The sequence shown here is derived from an EMBL/GenBank/DDBJ whole genome shotgun (WGS) entry which is preliminary data.</text>
</comment>
<reference evidence="24 25" key="1">
    <citation type="submission" date="2021-06" db="EMBL/GenBank/DDBJ databases">
        <title>Chromosome-level genome assembly of the red-tail catfish (Hemibagrus wyckioides).</title>
        <authorList>
            <person name="Shao F."/>
        </authorList>
    </citation>
    <scope>NUCLEOTIDE SEQUENCE [LARGE SCALE GENOMIC DNA]</scope>
    <source>
        <strain evidence="24">EC202008001</strain>
        <tissue evidence="24">Blood</tissue>
    </source>
</reference>
<keyword evidence="13 17" id="KW-0472">Membrane</keyword>
<dbReference type="Proteomes" id="UP000824219">
    <property type="component" value="Linkage Group LG13"/>
</dbReference>
<feature type="domain" description="Tyrosine specific protein phosphatases" evidence="23">
    <location>
        <begin position="399"/>
        <end position="470"/>
    </location>
</feature>
<proteinExistence type="inferred from homology"/>
<feature type="transmembrane region" description="Helical" evidence="17">
    <location>
        <begin position="132"/>
        <end position="154"/>
    </location>
</feature>
<feature type="domain" description="Tyrosine-protein phosphatase" evidence="22">
    <location>
        <begin position="220"/>
        <end position="479"/>
    </location>
</feature>
<dbReference type="FunFam" id="3.90.190.10:FF:000007">
    <property type="entry name" value="Receptor-type tyrosine-protein phosphatase alpha"/>
    <property type="match status" value="1"/>
</dbReference>
<evidence type="ECO:0000259" key="23">
    <source>
        <dbReference type="PROSITE" id="PS50056"/>
    </source>
</evidence>
<evidence type="ECO:0000256" key="3">
    <source>
        <dbReference type="ARBA" id="ARBA00007765"/>
    </source>
</evidence>
<comment type="catalytic activity">
    <reaction evidence="17">
        <text>O-phospho-L-tyrosyl-[protein] + H2O = L-tyrosyl-[protein] + phosphate</text>
        <dbReference type="Rhea" id="RHEA:10684"/>
        <dbReference type="Rhea" id="RHEA-COMP:10136"/>
        <dbReference type="Rhea" id="RHEA-COMP:20101"/>
        <dbReference type="ChEBI" id="CHEBI:15377"/>
        <dbReference type="ChEBI" id="CHEBI:43474"/>
        <dbReference type="ChEBI" id="CHEBI:46858"/>
        <dbReference type="ChEBI" id="CHEBI:61978"/>
        <dbReference type="EC" id="3.1.3.48"/>
    </reaction>
</comment>
<evidence type="ECO:0000256" key="18">
    <source>
        <dbReference type="PIRSR" id="PIRSR002006-1"/>
    </source>
</evidence>
<evidence type="ECO:0000259" key="22">
    <source>
        <dbReference type="PROSITE" id="PS50055"/>
    </source>
</evidence>
<dbReference type="PROSITE" id="PS50055">
    <property type="entry name" value="TYR_PHOSPHATASE_PTP"/>
    <property type="match status" value="2"/>
</dbReference>
<dbReference type="InterPro" id="IPR003595">
    <property type="entry name" value="Tyr_Pase_cat"/>
</dbReference>
<dbReference type="PANTHER" id="PTHR19134">
    <property type="entry name" value="RECEPTOR-TYPE TYROSINE-PROTEIN PHOSPHATASE"/>
    <property type="match status" value="1"/>
</dbReference>
<organism evidence="24 25">
    <name type="scientific">Hemibagrus wyckioides</name>
    <dbReference type="NCBI Taxonomy" id="337641"/>
    <lineage>
        <taxon>Eukaryota</taxon>
        <taxon>Metazoa</taxon>
        <taxon>Chordata</taxon>
        <taxon>Craniata</taxon>
        <taxon>Vertebrata</taxon>
        <taxon>Euteleostomi</taxon>
        <taxon>Actinopterygii</taxon>
        <taxon>Neopterygii</taxon>
        <taxon>Teleostei</taxon>
        <taxon>Ostariophysi</taxon>
        <taxon>Siluriformes</taxon>
        <taxon>Bagridae</taxon>
        <taxon>Hemibagrus</taxon>
    </lineage>
</organism>
<dbReference type="FunFam" id="3.90.190.10:FF:000022">
    <property type="entry name" value="Receptor-type tyrosine-protein phosphatase epsilon"/>
    <property type="match status" value="1"/>
</dbReference>
<keyword evidence="25" id="KW-1185">Reference proteome</keyword>
<dbReference type="PRINTS" id="PR00700">
    <property type="entry name" value="PRTYPHPHTASE"/>
</dbReference>
<evidence type="ECO:0000256" key="11">
    <source>
        <dbReference type="ARBA" id="ARBA00022912"/>
    </source>
</evidence>
<feature type="domain" description="Tyrosine specific protein phosphatases" evidence="23">
    <location>
        <begin position="686"/>
        <end position="761"/>
    </location>
</feature>
<feature type="binding site" evidence="19">
    <location>
        <begin position="420"/>
        <end position="426"/>
    </location>
    <ligand>
        <name>substrate</name>
    </ligand>
</feature>
<evidence type="ECO:0000256" key="20">
    <source>
        <dbReference type="PIRSR" id="PIRSR002006-3"/>
    </source>
</evidence>
<evidence type="ECO:0000256" key="15">
    <source>
        <dbReference type="ARBA" id="ARBA00053907"/>
    </source>
</evidence>
<dbReference type="EC" id="3.1.3.48" evidence="17"/>
<evidence type="ECO:0000256" key="4">
    <source>
        <dbReference type="ARBA" id="ARBA00022475"/>
    </source>
</evidence>
<comment type="function">
    <text evidence="15">Isoform 1 and isoform 2 act as a negative regulator of FceRI-mediated signal transduction leading to cytokine production and degranulation, most likely by acting at the level of SYK to affect downstream events such as phosphorylation of SLP76 and LAT and mobilization of Ca(2+).</text>
</comment>
<accession>A0A9D3NJU3</accession>
<dbReference type="GO" id="GO:0005886">
    <property type="term" value="C:plasma membrane"/>
    <property type="evidence" value="ECO:0007669"/>
    <property type="project" value="UniProtKB-SubCell"/>
</dbReference>
<dbReference type="SMART" id="SM00194">
    <property type="entry name" value="PTPc"/>
    <property type="match status" value="2"/>
</dbReference>
<dbReference type="InterPro" id="IPR050348">
    <property type="entry name" value="Protein-Tyr_Phosphatase"/>
</dbReference>
<keyword evidence="4" id="KW-1003">Cell membrane</keyword>
<dbReference type="Gene3D" id="3.90.190.10">
    <property type="entry name" value="Protein tyrosine phosphatase superfamily"/>
    <property type="match status" value="2"/>
</dbReference>
<keyword evidence="10 17" id="KW-0378">Hydrolase</keyword>
<feature type="binding site" evidence="19">
    <location>
        <position position="388"/>
    </location>
    <ligand>
        <name>substrate</name>
    </ligand>
</feature>
<evidence type="ECO:0000256" key="10">
    <source>
        <dbReference type="ARBA" id="ARBA00022801"/>
    </source>
</evidence>
<dbReference type="InterPro" id="IPR000387">
    <property type="entry name" value="Tyr_Pase_dom"/>
</dbReference>
<sequence>MNYKLKTAPFNIVLQDTFMIDEERDTFQLSGNACTPDPLRAFSNRARGTPRISTVVKCYSKSCDCCCATPVLEAKKGQTKKRKKKGKQEQTAECTGEFSILSAIMVPVLLLVTVTPSANTTTDSQGLPNPHILPILLVLSLLVLILALATCYCLRFKNRQKADITVVDKKIPNGILEEQEAQTVVLLQRSPSTSKTYFPLPVDNLEDEYRVRSADDGKLLREEYNSLPSGNPQGTYEEANKDDNKEKNRYPNILPYDHSRIVLTQIDGIPHSDYINASYIDGYKDKKKFIAAQGPKQETSADFWRMIWEQKSSTVVMLTNLKERKEDKCYQYWPDKGCWTYGNVRVAVEDITALVDYTIRKFCVQYQASDGSKTPRLVTQLHFTSWPDFGVPFSPIGMLKFLKKVKQVNPSYAGPIVVHCSAGVGRTGTFIVIDAMIDMMHEEQKIDVFGFVSKIRDQRSQLVQTDMQYSFIYQALLEYFLYGDTELDVSSLEGHLDKLHNTCAPLDRLGLEDEFKKLTNMRIMKENMRTGNLPANMKKNRVLQIIPYDFNRVILSMRRGQEFTDYINASFIDGYRQKDYFIATQGPLPHTVEDFWRMVWEWKCHSIVMLTELQEREQDKCCQYWPTEDSVKYGDYTVEIKADTQCDDTFSLRDLVLTYDPEKETRLVRHFHFHGWPEIGIPAEGKGMIDIIAAVQKQQQQSGNHPIVVHCSAGAGRTGTFIALSNILERVKAEGLLDVFQTVKSLRMQRPHMVQTVEQYDFCYRVVQDFVDIFSDYANFK</sequence>
<keyword evidence="5" id="KW-0963">Cytoplasm</keyword>
<keyword evidence="8" id="KW-0732">Signal</keyword>
<evidence type="ECO:0000256" key="6">
    <source>
        <dbReference type="ARBA" id="ARBA00022553"/>
    </source>
</evidence>
<feature type="transmembrane region" description="Helical" evidence="17">
    <location>
        <begin position="91"/>
        <end position="112"/>
    </location>
</feature>
<comment type="caution">
    <text evidence="17">Lacks conserved residue(s) required for the propagation of feature annotation.</text>
</comment>
<evidence type="ECO:0000256" key="1">
    <source>
        <dbReference type="ARBA" id="ARBA00004251"/>
    </source>
</evidence>
<dbReference type="GO" id="GO:0005737">
    <property type="term" value="C:cytoplasm"/>
    <property type="evidence" value="ECO:0007669"/>
    <property type="project" value="UniProtKB-SubCell"/>
</dbReference>
<name>A0A9D3NJU3_9TELE</name>
<keyword evidence="11 17" id="KW-0904">Protein phosphatase</keyword>
<dbReference type="EMBL" id="JAHKSW010000013">
    <property type="protein sequence ID" value="KAG7324881.1"/>
    <property type="molecule type" value="Genomic_DNA"/>
</dbReference>
<keyword evidence="7 17" id="KW-0812">Transmembrane</keyword>
<dbReference type="AlphaFoldDB" id="A0A9D3NJU3"/>
<dbReference type="InterPro" id="IPR000242">
    <property type="entry name" value="PTP_cat"/>
</dbReference>
<dbReference type="SUPFAM" id="SSF52799">
    <property type="entry name" value="(Phosphotyrosine protein) phosphatases II"/>
    <property type="match status" value="2"/>
</dbReference>
<gene>
    <name evidence="24" type="ORF">KOW79_011197</name>
</gene>
<feature type="region of interest" description="Disordered" evidence="21">
    <location>
        <begin position="222"/>
        <end position="247"/>
    </location>
</feature>
<dbReference type="PANTHER" id="PTHR19134:SF499">
    <property type="entry name" value="RECEPTOR-TYPE TYROSINE-PROTEIN PHOSPHATASE EPSILON"/>
    <property type="match status" value="1"/>
</dbReference>
<evidence type="ECO:0000256" key="7">
    <source>
        <dbReference type="ARBA" id="ARBA00022692"/>
    </source>
</evidence>
<dbReference type="PROSITE" id="PS00383">
    <property type="entry name" value="TYR_PHOSPHATASE_1"/>
    <property type="match status" value="2"/>
</dbReference>
<evidence type="ECO:0000256" key="16">
    <source>
        <dbReference type="ARBA" id="ARBA00062223"/>
    </source>
</evidence>
<dbReference type="InterPro" id="IPR016336">
    <property type="entry name" value="Tyr_Pase_rcpt_a/e-type"/>
</dbReference>
<dbReference type="OrthoDB" id="6058203at2759"/>
<evidence type="ECO:0000313" key="24">
    <source>
        <dbReference type="EMBL" id="KAG7324881.1"/>
    </source>
</evidence>
<feature type="active site" description="Phosphocysteine intermediate" evidence="18">
    <location>
        <position position="711"/>
    </location>
</feature>
<comment type="subunit">
    <text evidence="16">Monomer. Isoform 2: Homodimer. Can form oligomers. Dimerization is increased by oxidative stress and decreased by EGFR. Isoform 2 interacts with GRB2.</text>
</comment>
<evidence type="ECO:0000256" key="2">
    <source>
        <dbReference type="ARBA" id="ARBA00004496"/>
    </source>
</evidence>
<dbReference type="GO" id="GO:0004725">
    <property type="term" value="F:protein tyrosine phosphatase activity"/>
    <property type="evidence" value="ECO:0007669"/>
    <property type="project" value="UniProtKB-EC"/>
</dbReference>
<comment type="subcellular location">
    <subcellularLocation>
        <location evidence="1">Cell membrane</location>
        <topology evidence="1">Single-pass type I membrane protein</topology>
    </subcellularLocation>
    <subcellularLocation>
        <location evidence="2">Cytoplasm</location>
    </subcellularLocation>
</comment>
<feature type="modified residue" description="Phosphotyrosine" evidence="20">
    <location>
        <position position="777"/>
    </location>
</feature>
<evidence type="ECO:0000256" key="13">
    <source>
        <dbReference type="ARBA" id="ARBA00023136"/>
    </source>
</evidence>
<dbReference type="SMART" id="SM00404">
    <property type="entry name" value="PTPc_motif"/>
    <property type="match status" value="2"/>
</dbReference>
<keyword evidence="14" id="KW-0325">Glycoprotein</keyword>
<evidence type="ECO:0000256" key="21">
    <source>
        <dbReference type="SAM" id="MobiDB-lite"/>
    </source>
</evidence>
<feature type="active site" description="Phosphocysteine intermediate" evidence="18">
    <location>
        <position position="420"/>
    </location>
</feature>